<evidence type="ECO:0000313" key="4">
    <source>
        <dbReference type="EnsemblMetazoa" id="GAUT023737-PA"/>
    </source>
</evidence>
<dbReference type="Gene3D" id="3.20.20.140">
    <property type="entry name" value="Metal-dependent hydrolases"/>
    <property type="match status" value="1"/>
</dbReference>
<dbReference type="Proteomes" id="UP000078200">
    <property type="component" value="Unassembled WGS sequence"/>
</dbReference>
<sequence length="116" mass="13085">MGEVGSIYPIHGEFVNVVYCINLKDFEKRAIKATAEVQELFVCGVSFHPGRNAAAPFEIIRLYLEAGVNALCLTWIVCTISDSDQLLECAKFGCYIQYDLFGMERSYYQLNSRQAV</sequence>
<accession>A0A1A9V2L1</accession>
<keyword evidence="5" id="KW-1185">Reference proteome</keyword>
<dbReference type="InterPro" id="IPR032466">
    <property type="entry name" value="Metal_Hydrolase"/>
</dbReference>
<dbReference type="SUPFAM" id="SSF51556">
    <property type="entry name" value="Metallo-dependent hydrolases"/>
    <property type="match status" value="1"/>
</dbReference>
<dbReference type="Pfam" id="PF02126">
    <property type="entry name" value="PTE"/>
    <property type="match status" value="1"/>
</dbReference>
<organism evidence="4 5">
    <name type="scientific">Glossina austeni</name>
    <name type="common">Savannah tsetse fly</name>
    <dbReference type="NCBI Taxonomy" id="7395"/>
    <lineage>
        <taxon>Eukaryota</taxon>
        <taxon>Metazoa</taxon>
        <taxon>Ecdysozoa</taxon>
        <taxon>Arthropoda</taxon>
        <taxon>Hexapoda</taxon>
        <taxon>Insecta</taxon>
        <taxon>Pterygota</taxon>
        <taxon>Neoptera</taxon>
        <taxon>Endopterygota</taxon>
        <taxon>Diptera</taxon>
        <taxon>Brachycera</taxon>
        <taxon>Muscomorpha</taxon>
        <taxon>Hippoboscoidea</taxon>
        <taxon>Glossinidae</taxon>
        <taxon>Glossina</taxon>
    </lineage>
</organism>
<dbReference type="PANTHER" id="PTHR10819">
    <property type="entry name" value="PHOSPHOTRIESTERASE-RELATED"/>
    <property type="match status" value="1"/>
</dbReference>
<dbReference type="InterPro" id="IPR001559">
    <property type="entry name" value="Phosphotriesterase"/>
</dbReference>
<reference evidence="4" key="1">
    <citation type="submission" date="2020-05" db="UniProtKB">
        <authorList>
            <consortium name="EnsemblMetazoa"/>
        </authorList>
    </citation>
    <scope>IDENTIFICATION</scope>
    <source>
        <strain evidence="4">TTRI</strain>
    </source>
</reference>
<evidence type="ECO:0000256" key="3">
    <source>
        <dbReference type="ARBA" id="ARBA00022801"/>
    </source>
</evidence>
<keyword evidence="3" id="KW-0378">Hydrolase</keyword>
<proteinExistence type="predicted"/>
<protein>
    <submittedName>
        <fullName evidence="4">Uncharacterized protein</fullName>
    </submittedName>
</protein>
<keyword evidence="2" id="KW-0479">Metal-binding</keyword>
<dbReference type="VEuPathDB" id="VectorBase:GAUT023737"/>
<name>A0A1A9V2L1_GLOAU</name>
<dbReference type="GO" id="GO:0016787">
    <property type="term" value="F:hydrolase activity"/>
    <property type="evidence" value="ECO:0007669"/>
    <property type="project" value="UniProtKB-KW"/>
</dbReference>
<evidence type="ECO:0000313" key="5">
    <source>
        <dbReference type="Proteomes" id="UP000078200"/>
    </source>
</evidence>
<comment type="cofactor">
    <cofactor evidence="1">
        <name>a divalent metal cation</name>
        <dbReference type="ChEBI" id="CHEBI:60240"/>
    </cofactor>
</comment>
<dbReference type="PANTHER" id="PTHR10819:SF3">
    <property type="entry name" value="PHOSPHOTRIESTERASE-RELATED PROTEIN"/>
    <property type="match status" value="1"/>
</dbReference>
<dbReference type="EnsemblMetazoa" id="GAUT023737-RA">
    <property type="protein sequence ID" value="GAUT023737-PA"/>
    <property type="gene ID" value="GAUT023737"/>
</dbReference>
<dbReference type="GO" id="GO:0008270">
    <property type="term" value="F:zinc ion binding"/>
    <property type="evidence" value="ECO:0007669"/>
    <property type="project" value="InterPro"/>
</dbReference>
<evidence type="ECO:0000256" key="2">
    <source>
        <dbReference type="ARBA" id="ARBA00022723"/>
    </source>
</evidence>
<evidence type="ECO:0000256" key="1">
    <source>
        <dbReference type="ARBA" id="ARBA00001968"/>
    </source>
</evidence>
<dbReference type="STRING" id="7395.A0A1A9V2L1"/>
<dbReference type="AlphaFoldDB" id="A0A1A9V2L1"/>